<keyword evidence="1" id="KW-0812">Transmembrane</keyword>
<gene>
    <name evidence="2" type="ORF">LKD70_17765</name>
</gene>
<accession>A0ABS8G1N9</accession>
<feature type="transmembrane region" description="Helical" evidence="1">
    <location>
        <begin position="58"/>
        <end position="77"/>
    </location>
</feature>
<protein>
    <submittedName>
        <fullName evidence="2">Uncharacterized protein</fullName>
    </submittedName>
</protein>
<keyword evidence="1" id="KW-0472">Membrane</keyword>
<comment type="caution">
    <text evidence="2">The sequence shown here is derived from an EMBL/GenBank/DDBJ whole genome shotgun (WGS) entry which is preliminary data.</text>
</comment>
<dbReference type="Proteomes" id="UP001198151">
    <property type="component" value="Unassembled WGS sequence"/>
</dbReference>
<feature type="transmembrane region" description="Helical" evidence="1">
    <location>
        <begin position="25"/>
        <end position="46"/>
    </location>
</feature>
<name>A0ABS8G1N9_9FIRM</name>
<keyword evidence="3" id="KW-1185">Reference proteome</keyword>
<dbReference type="RefSeq" id="WP_227709205.1">
    <property type="nucleotide sequence ID" value="NZ_JAJEQX010000059.1"/>
</dbReference>
<feature type="transmembrane region" description="Helical" evidence="1">
    <location>
        <begin position="97"/>
        <end position="124"/>
    </location>
</feature>
<proteinExistence type="predicted"/>
<evidence type="ECO:0000256" key="1">
    <source>
        <dbReference type="SAM" id="Phobius"/>
    </source>
</evidence>
<evidence type="ECO:0000313" key="2">
    <source>
        <dbReference type="EMBL" id="MCC2256230.1"/>
    </source>
</evidence>
<evidence type="ECO:0000313" key="3">
    <source>
        <dbReference type="Proteomes" id="UP001198151"/>
    </source>
</evidence>
<organism evidence="2 3">
    <name type="scientific">Ruminococcus turbiniformis</name>
    <dbReference type="NCBI Taxonomy" id="2881258"/>
    <lineage>
        <taxon>Bacteria</taxon>
        <taxon>Bacillati</taxon>
        <taxon>Bacillota</taxon>
        <taxon>Clostridia</taxon>
        <taxon>Eubacteriales</taxon>
        <taxon>Oscillospiraceae</taxon>
        <taxon>Ruminococcus</taxon>
    </lineage>
</organism>
<reference evidence="2 3" key="1">
    <citation type="submission" date="2021-10" db="EMBL/GenBank/DDBJ databases">
        <title>Anaerobic single-cell dispensing facilitates the cultivation of human gut bacteria.</title>
        <authorList>
            <person name="Afrizal A."/>
        </authorList>
    </citation>
    <scope>NUCLEOTIDE SEQUENCE [LARGE SCALE GENOMIC DNA]</scope>
    <source>
        <strain evidence="2 3">CLA-AA-H200</strain>
    </source>
</reference>
<sequence length="135" mass="16072">MISKEWILRQMFKVVWFLKLYIRQYYLLLAFLAVFVLGYILFMHWLNIRLLNKLRRPAALAGLVVELAAIIGFTLLFREAGASRRYELELFWSYKQWIFGKNAALGMEIINNILLFFPLGFILTDALRRCSVWRC</sequence>
<dbReference type="EMBL" id="JAJEQX010000059">
    <property type="protein sequence ID" value="MCC2256230.1"/>
    <property type="molecule type" value="Genomic_DNA"/>
</dbReference>
<keyword evidence="1" id="KW-1133">Transmembrane helix</keyword>